<evidence type="ECO:0000256" key="1">
    <source>
        <dbReference type="ARBA" id="ARBA00022478"/>
    </source>
</evidence>
<dbReference type="GO" id="GO:0005737">
    <property type="term" value="C:cytoplasm"/>
    <property type="evidence" value="ECO:0007669"/>
    <property type="project" value="TreeGrafter"/>
</dbReference>
<keyword evidence="8" id="KW-0862">Zinc</keyword>
<keyword evidence="5" id="KW-0235">DNA replication</keyword>
<dbReference type="PROSITE" id="PS50880">
    <property type="entry name" value="TOPRIM"/>
    <property type="match status" value="1"/>
</dbReference>
<dbReference type="InterPro" id="IPR002694">
    <property type="entry name" value="Znf_CHC2"/>
</dbReference>
<keyword evidence="11" id="KW-0614">Plasmid</keyword>
<dbReference type="GO" id="GO:0003899">
    <property type="term" value="F:DNA-directed RNA polymerase activity"/>
    <property type="evidence" value="ECO:0007669"/>
    <property type="project" value="InterPro"/>
</dbReference>
<keyword evidence="2" id="KW-0639">Primosome</keyword>
<dbReference type="Gene3D" id="3.40.1360.10">
    <property type="match status" value="1"/>
</dbReference>
<dbReference type="Pfam" id="PF13155">
    <property type="entry name" value="Toprim_2"/>
    <property type="match status" value="1"/>
</dbReference>
<dbReference type="Gene3D" id="3.90.580.10">
    <property type="entry name" value="Zinc finger, CHC2-type domain"/>
    <property type="match status" value="1"/>
</dbReference>
<dbReference type="GO" id="GO:1990077">
    <property type="term" value="C:primosome complex"/>
    <property type="evidence" value="ECO:0007669"/>
    <property type="project" value="UniProtKB-KW"/>
</dbReference>
<dbReference type="GO" id="GO:0006269">
    <property type="term" value="P:DNA replication, synthesis of primer"/>
    <property type="evidence" value="ECO:0007669"/>
    <property type="project" value="UniProtKB-KW"/>
</dbReference>
<dbReference type="InterPro" id="IPR034154">
    <property type="entry name" value="TOPRIM_DnaG/twinkle"/>
</dbReference>
<gene>
    <name evidence="11" type="ordered locus">BHWA1_02687</name>
</gene>
<dbReference type="AlphaFoldDB" id="A0A3B6VKS3"/>
<evidence type="ECO:0000313" key="11">
    <source>
        <dbReference type="EMBL" id="ACN85138.1"/>
    </source>
</evidence>
<accession>A0A3B6VKS3</accession>
<evidence type="ECO:0000256" key="4">
    <source>
        <dbReference type="ARBA" id="ARBA00022695"/>
    </source>
</evidence>
<evidence type="ECO:0000313" key="12">
    <source>
        <dbReference type="Proteomes" id="UP000001803"/>
    </source>
</evidence>
<dbReference type="GeneID" id="63964015"/>
<dbReference type="RefSeq" id="WP_012672164.1">
    <property type="nucleotide sequence ID" value="NC_012226.1"/>
</dbReference>
<evidence type="ECO:0000259" key="10">
    <source>
        <dbReference type="PROSITE" id="PS50880"/>
    </source>
</evidence>
<evidence type="ECO:0000256" key="9">
    <source>
        <dbReference type="ARBA" id="ARBA00023163"/>
    </source>
</evidence>
<evidence type="ECO:0000256" key="8">
    <source>
        <dbReference type="ARBA" id="ARBA00022833"/>
    </source>
</evidence>
<dbReference type="Pfam" id="PF01807">
    <property type="entry name" value="Zn_ribbon_DnaG"/>
    <property type="match status" value="1"/>
</dbReference>
<dbReference type="InterPro" id="IPR006171">
    <property type="entry name" value="TOPRIM_dom"/>
</dbReference>
<evidence type="ECO:0000256" key="6">
    <source>
        <dbReference type="ARBA" id="ARBA00022723"/>
    </source>
</evidence>
<name>A0A3B6VKS3_BRAHW</name>
<keyword evidence="3" id="KW-0808">Transferase</keyword>
<sequence length="403" mass="47617">MNKIDDIKRYYSIIDIAKRLGFEIDRNNKAICPFHNDTNPSLSFNIKDNYYHCFSCGASGDNIKLVQEVLHCSFNEAINFITGNNYQYINKSNIKKEITNDKFKIDYSNIYKTFVDLLNNEEAFQYLEKRCITKNQVIEHKIKNIPKDKKEQFLIIKKLLEVYNEKDLINSGIISKSKEYNNLYLFHYKHRLIIPYFNIDGETINSIQGRTIDEDIKPKYLFNKNANDSIYNIDKIGDIKDIIICEGVIDCLSLERLGYNAIALSGATKINILRDYPILEKYNIYSFSDNDKAGKKLIKDIYNFNNYKGTFLISNFSDDKEVKDINELLIKSQVKKFNINNIEYKYLELKNDKICILDYYIFTKNELKYIKKSNDFERTLYLLTEDKKKLTEEEYIKKYGELI</sequence>
<dbReference type="Proteomes" id="UP000001803">
    <property type="component" value="Plasmid pBHWA1"/>
</dbReference>
<dbReference type="GO" id="GO:0000428">
    <property type="term" value="C:DNA-directed RNA polymerase complex"/>
    <property type="evidence" value="ECO:0007669"/>
    <property type="project" value="UniProtKB-KW"/>
</dbReference>
<evidence type="ECO:0000256" key="5">
    <source>
        <dbReference type="ARBA" id="ARBA00022705"/>
    </source>
</evidence>
<evidence type="ECO:0000256" key="2">
    <source>
        <dbReference type="ARBA" id="ARBA00022515"/>
    </source>
</evidence>
<organism evidence="11 12">
    <name type="scientific">Brachyspira hyodysenteriae (strain ATCC 49526 / WA1)</name>
    <dbReference type="NCBI Taxonomy" id="565034"/>
    <lineage>
        <taxon>Bacteria</taxon>
        <taxon>Pseudomonadati</taxon>
        <taxon>Spirochaetota</taxon>
        <taxon>Spirochaetia</taxon>
        <taxon>Brachyspirales</taxon>
        <taxon>Brachyspiraceae</taxon>
        <taxon>Brachyspira</taxon>
    </lineage>
</organism>
<keyword evidence="9" id="KW-0804">Transcription</keyword>
<keyword evidence="12" id="KW-1185">Reference proteome</keyword>
<geneLocation type="plasmid" evidence="11 12">
    <name>pBHWA1</name>
</geneLocation>
<dbReference type="EMBL" id="CP001360">
    <property type="protein sequence ID" value="ACN85138.1"/>
    <property type="molecule type" value="Genomic_DNA"/>
</dbReference>
<dbReference type="SUPFAM" id="SSF57783">
    <property type="entry name" value="Zinc beta-ribbon"/>
    <property type="match status" value="1"/>
</dbReference>
<keyword evidence="4" id="KW-0548">Nucleotidyltransferase</keyword>
<feature type="domain" description="Toprim" evidence="10">
    <location>
        <begin position="240"/>
        <end position="317"/>
    </location>
</feature>
<dbReference type="InterPro" id="IPR036977">
    <property type="entry name" value="DNA_primase_Znf_CHC2"/>
</dbReference>
<reference evidence="11 12" key="1">
    <citation type="journal article" date="2009" name="PLoS ONE">
        <title>Genome sequence of the pathogenic intestinal spirochete Brachyspira hyodysenteriae reveals adaptations to its lifestyle in the porcine large intestine.</title>
        <authorList>
            <person name="Bellgard M.I."/>
            <person name="Wanchanthuek P."/>
            <person name="La T."/>
            <person name="Ryan K."/>
            <person name="Moolhuijzen P."/>
            <person name="Albertyn Z."/>
            <person name="Shaban B."/>
            <person name="Motro Y."/>
            <person name="Dunn D.S."/>
            <person name="Schibeci D."/>
            <person name="Hunter A."/>
            <person name="Barrero R."/>
            <person name="Phillips N.D."/>
            <person name="Hampson D.J."/>
        </authorList>
    </citation>
    <scope>NUCLEOTIDE SEQUENCE [LARGE SCALE GENOMIC DNA]</scope>
    <source>
        <strain evidence="12">ATCC 49526 / WA1</strain>
    </source>
</reference>
<dbReference type="KEGG" id="bhy:BHWA1_02687"/>
<proteinExistence type="predicted"/>
<keyword evidence="7" id="KW-0863">Zinc-finger</keyword>
<keyword evidence="1" id="KW-0240">DNA-directed RNA polymerase</keyword>
<dbReference type="SUPFAM" id="SSF56731">
    <property type="entry name" value="DNA primase core"/>
    <property type="match status" value="1"/>
</dbReference>
<dbReference type="GO" id="GO:0008270">
    <property type="term" value="F:zinc ion binding"/>
    <property type="evidence" value="ECO:0007669"/>
    <property type="project" value="UniProtKB-KW"/>
</dbReference>
<dbReference type="Gene3D" id="3.90.980.10">
    <property type="entry name" value="DNA primase, catalytic core, N-terminal domain"/>
    <property type="match status" value="1"/>
</dbReference>
<dbReference type="CDD" id="cd01029">
    <property type="entry name" value="TOPRIM_primases"/>
    <property type="match status" value="1"/>
</dbReference>
<dbReference type="PANTHER" id="PTHR30313">
    <property type="entry name" value="DNA PRIMASE"/>
    <property type="match status" value="1"/>
</dbReference>
<dbReference type="PANTHER" id="PTHR30313:SF2">
    <property type="entry name" value="DNA PRIMASE"/>
    <property type="match status" value="1"/>
</dbReference>
<keyword evidence="6" id="KW-0479">Metal-binding</keyword>
<dbReference type="GO" id="GO:0003677">
    <property type="term" value="F:DNA binding"/>
    <property type="evidence" value="ECO:0007669"/>
    <property type="project" value="InterPro"/>
</dbReference>
<dbReference type="InterPro" id="IPR037068">
    <property type="entry name" value="DNA_primase_core_N_sf"/>
</dbReference>
<dbReference type="SMART" id="SM00400">
    <property type="entry name" value="ZnF_CHCC"/>
    <property type="match status" value="1"/>
</dbReference>
<evidence type="ECO:0000256" key="7">
    <source>
        <dbReference type="ARBA" id="ARBA00022771"/>
    </source>
</evidence>
<dbReference type="InterPro" id="IPR050219">
    <property type="entry name" value="DnaG_primase"/>
</dbReference>
<evidence type="ECO:0000256" key="3">
    <source>
        <dbReference type="ARBA" id="ARBA00022679"/>
    </source>
</evidence>
<protein>
    <submittedName>
        <fullName evidence="11">DNA primase-like protein</fullName>
    </submittedName>
</protein>